<sequence>MKLAIRSSVIDGHEFRCSVCRMFSSIRKGTFHEKSKLSLYQIVMLLAYYCEGIHSQNFLIKQLKISHQKTFVHWKSFVRDFYKSCLKLFISNRRPWYCCPG</sequence>
<proteinExistence type="predicted"/>
<dbReference type="OrthoDB" id="424490at2759"/>
<dbReference type="AlphaFoldDB" id="A0A0C2IP21"/>
<keyword evidence="2" id="KW-1185">Reference proteome</keyword>
<protein>
    <submittedName>
        <fullName evidence="1">Uncharacterized protein</fullName>
    </submittedName>
</protein>
<organism evidence="1 2">
    <name type="scientific">Thelohanellus kitauei</name>
    <name type="common">Myxosporean</name>
    <dbReference type="NCBI Taxonomy" id="669202"/>
    <lineage>
        <taxon>Eukaryota</taxon>
        <taxon>Metazoa</taxon>
        <taxon>Cnidaria</taxon>
        <taxon>Myxozoa</taxon>
        <taxon>Myxosporea</taxon>
        <taxon>Bivalvulida</taxon>
        <taxon>Platysporina</taxon>
        <taxon>Myxobolidae</taxon>
        <taxon>Thelohanellus</taxon>
    </lineage>
</organism>
<reference evidence="1 2" key="1">
    <citation type="journal article" date="2014" name="Genome Biol. Evol.">
        <title>The genome of the myxosporean Thelohanellus kitauei shows adaptations to nutrient acquisition within its fish host.</title>
        <authorList>
            <person name="Yang Y."/>
            <person name="Xiong J."/>
            <person name="Zhou Z."/>
            <person name="Huo F."/>
            <person name="Miao W."/>
            <person name="Ran C."/>
            <person name="Liu Y."/>
            <person name="Zhang J."/>
            <person name="Feng J."/>
            <person name="Wang M."/>
            <person name="Wang M."/>
            <person name="Wang L."/>
            <person name="Yao B."/>
        </authorList>
    </citation>
    <scope>NUCLEOTIDE SEQUENCE [LARGE SCALE GENOMIC DNA]</scope>
    <source>
        <strain evidence="1">Wuqing</strain>
    </source>
</reference>
<name>A0A0C2IP21_THEKT</name>
<accession>A0A0C2IP21</accession>
<evidence type="ECO:0000313" key="2">
    <source>
        <dbReference type="Proteomes" id="UP000031668"/>
    </source>
</evidence>
<evidence type="ECO:0000313" key="1">
    <source>
        <dbReference type="EMBL" id="KII67234.1"/>
    </source>
</evidence>
<gene>
    <name evidence="1" type="ORF">RF11_13870</name>
</gene>
<comment type="caution">
    <text evidence="1">The sequence shown here is derived from an EMBL/GenBank/DDBJ whole genome shotgun (WGS) entry which is preliminary data.</text>
</comment>
<dbReference type="EMBL" id="JWZT01003269">
    <property type="protein sequence ID" value="KII67234.1"/>
    <property type="molecule type" value="Genomic_DNA"/>
</dbReference>
<dbReference type="Proteomes" id="UP000031668">
    <property type="component" value="Unassembled WGS sequence"/>
</dbReference>